<keyword evidence="4" id="KW-0964">Secreted</keyword>
<evidence type="ECO:0000313" key="7">
    <source>
        <dbReference type="Proteomes" id="UP001152622"/>
    </source>
</evidence>
<dbReference type="OrthoDB" id="8900217at2759"/>
<evidence type="ECO:0000259" key="5">
    <source>
        <dbReference type="SMART" id="SM00199"/>
    </source>
</evidence>
<comment type="subcellular location">
    <subcellularLocation>
        <location evidence="4">Secreted</location>
    </subcellularLocation>
</comment>
<dbReference type="PANTHER" id="PTHR12015:SF108">
    <property type="entry name" value="C-C MOTIF CHEMOKINE 20"/>
    <property type="match status" value="1"/>
</dbReference>
<dbReference type="GO" id="GO:0006955">
    <property type="term" value="P:immune response"/>
    <property type="evidence" value="ECO:0007669"/>
    <property type="project" value="InterPro"/>
</dbReference>
<dbReference type="AlphaFoldDB" id="A0A9Q1GBV0"/>
<evidence type="ECO:0000313" key="6">
    <source>
        <dbReference type="EMBL" id="KAJ8380649.1"/>
    </source>
</evidence>
<comment type="caution">
    <text evidence="6">The sequence shown here is derived from an EMBL/GenBank/DDBJ whole genome shotgun (WGS) entry which is preliminary data.</text>
</comment>
<evidence type="ECO:0000256" key="4">
    <source>
        <dbReference type="RuleBase" id="RU361150"/>
    </source>
</evidence>
<evidence type="ECO:0000256" key="3">
    <source>
        <dbReference type="ARBA" id="ARBA00023157"/>
    </source>
</evidence>
<dbReference type="PROSITE" id="PS00472">
    <property type="entry name" value="SMALL_CYTOKINES_CC"/>
    <property type="match status" value="1"/>
</dbReference>
<evidence type="ECO:0000256" key="1">
    <source>
        <dbReference type="ARBA" id="ARBA00010868"/>
    </source>
</evidence>
<feature type="domain" description="Chemokine interleukin-8-like" evidence="5">
    <location>
        <begin position="27"/>
        <end position="87"/>
    </location>
</feature>
<organism evidence="6 7">
    <name type="scientific">Synaphobranchus kaupii</name>
    <name type="common">Kaup's arrowtooth eel</name>
    <dbReference type="NCBI Taxonomy" id="118154"/>
    <lineage>
        <taxon>Eukaryota</taxon>
        <taxon>Metazoa</taxon>
        <taxon>Chordata</taxon>
        <taxon>Craniata</taxon>
        <taxon>Vertebrata</taxon>
        <taxon>Euteleostomi</taxon>
        <taxon>Actinopterygii</taxon>
        <taxon>Neopterygii</taxon>
        <taxon>Teleostei</taxon>
        <taxon>Anguilliformes</taxon>
        <taxon>Synaphobranchidae</taxon>
        <taxon>Synaphobranchus</taxon>
    </lineage>
</organism>
<dbReference type="InterPro" id="IPR036048">
    <property type="entry name" value="Interleukin_8-like_sf"/>
</dbReference>
<dbReference type="Gene3D" id="2.40.50.40">
    <property type="match status" value="1"/>
</dbReference>
<dbReference type="SMART" id="SM00199">
    <property type="entry name" value="SCY"/>
    <property type="match status" value="1"/>
</dbReference>
<protein>
    <recommendedName>
        <fullName evidence="4">C-C motif chemokine</fullName>
    </recommendedName>
</protein>
<keyword evidence="7" id="KW-1185">Reference proteome</keyword>
<name>A0A9Q1GBV0_SYNKA</name>
<gene>
    <name evidence="6" type="ORF">SKAU_G00014270</name>
</gene>
<dbReference type="Pfam" id="PF00048">
    <property type="entry name" value="IL8"/>
    <property type="match status" value="1"/>
</dbReference>
<dbReference type="EMBL" id="JAINUF010000001">
    <property type="protein sequence ID" value="KAJ8380649.1"/>
    <property type="molecule type" value="Genomic_DNA"/>
</dbReference>
<dbReference type="InterPro" id="IPR001811">
    <property type="entry name" value="Chemokine_IL8-like_dom"/>
</dbReference>
<feature type="signal peptide" evidence="4">
    <location>
        <begin position="1"/>
        <end position="24"/>
    </location>
</feature>
<dbReference type="SUPFAM" id="SSF54117">
    <property type="entry name" value="Interleukin 8-like chemokines"/>
    <property type="match status" value="1"/>
</dbReference>
<dbReference type="GO" id="GO:0005615">
    <property type="term" value="C:extracellular space"/>
    <property type="evidence" value="ECO:0007669"/>
    <property type="project" value="UniProtKB-KW"/>
</dbReference>
<dbReference type="PANTHER" id="PTHR12015">
    <property type="entry name" value="SMALL INDUCIBLE CYTOKINE A"/>
    <property type="match status" value="1"/>
</dbReference>
<evidence type="ECO:0000256" key="2">
    <source>
        <dbReference type="ARBA" id="ARBA00022514"/>
    </source>
</evidence>
<proteinExistence type="inferred from homology"/>
<keyword evidence="3" id="KW-1015">Disulfide bond</keyword>
<sequence length="109" mass="12098">MDSRVTVFCLGLLCLFCCSSLTQGELVLDCCLKVSNSRIPKNNVKSYAKQAKGHGCNIDAVVFTTKRNVNLCAPTEQGWVKALMTNVDRKLKWCAKRKFQPKLCVGLQA</sequence>
<keyword evidence="4" id="KW-0145">Chemotaxis</keyword>
<reference evidence="6" key="1">
    <citation type="journal article" date="2023" name="Science">
        <title>Genome structures resolve the early diversification of teleost fishes.</title>
        <authorList>
            <person name="Parey E."/>
            <person name="Louis A."/>
            <person name="Montfort J."/>
            <person name="Bouchez O."/>
            <person name="Roques C."/>
            <person name="Iampietro C."/>
            <person name="Lluch J."/>
            <person name="Castinel A."/>
            <person name="Donnadieu C."/>
            <person name="Desvignes T."/>
            <person name="Floi Bucao C."/>
            <person name="Jouanno E."/>
            <person name="Wen M."/>
            <person name="Mejri S."/>
            <person name="Dirks R."/>
            <person name="Jansen H."/>
            <person name="Henkel C."/>
            <person name="Chen W.J."/>
            <person name="Zahm M."/>
            <person name="Cabau C."/>
            <person name="Klopp C."/>
            <person name="Thompson A.W."/>
            <person name="Robinson-Rechavi M."/>
            <person name="Braasch I."/>
            <person name="Lecointre G."/>
            <person name="Bobe J."/>
            <person name="Postlethwait J.H."/>
            <person name="Berthelot C."/>
            <person name="Roest Crollius H."/>
            <person name="Guiguen Y."/>
        </authorList>
    </citation>
    <scope>NUCLEOTIDE SEQUENCE</scope>
    <source>
        <strain evidence="6">WJC10195</strain>
    </source>
</reference>
<feature type="chain" id="PRO_5040543074" description="C-C motif chemokine" evidence="4">
    <location>
        <begin position="25"/>
        <end position="109"/>
    </location>
</feature>
<dbReference type="InterPro" id="IPR000827">
    <property type="entry name" value="Chemokine_CC_CS"/>
</dbReference>
<dbReference type="GO" id="GO:0008009">
    <property type="term" value="F:chemokine activity"/>
    <property type="evidence" value="ECO:0007669"/>
    <property type="project" value="InterPro"/>
</dbReference>
<accession>A0A9Q1GBV0</accession>
<dbReference type="Proteomes" id="UP001152622">
    <property type="component" value="Chromosome 1"/>
</dbReference>
<dbReference type="InterPro" id="IPR039809">
    <property type="entry name" value="Chemokine_b/g/d"/>
</dbReference>
<keyword evidence="4" id="KW-0732">Signal</keyword>
<keyword evidence="2 4" id="KW-0202">Cytokine</keyword>
<comment type="similarity">
    <text evidence="1 4">Belongs to the intercrine beta (chemokine CC) family.</text>
</comment>